<dbReference type="InterPro" id="IPR015815">
    <property type="entry name" value="HIBADH-related"/>
</dbReference>
<dbReference type="GO" id="GO:0016491">
    <property type="term" value="F:oxidoreductase activity"/>
    <property type="evidence" value="ECO:0007669"/>
    <property type="project" value="UniProtKB-KW"/>
</dbReference>
<evidence type="ECO:0000256" key="2">
    <source>
        <dbReference type="ARBA" id="ARBA00023002"/>
    </source>
</evidence>
<dbReference type="PANTHER" id="PTHR43060:SF15">
    <property type="entry name" value="3-HYDROXYISOBUTYRATE DEHYDROGENASE-LIKE 1, MITOCHONDRIAL-RELATED"/>
    <property type="match status" value="1"/>
</dbReference>
<dbReference type="InterPro" id="IPR029154">
    <property type="entry name" value="HIBADH-like_NADP-bd"/>
</dbReference>
<dbReference type="Pfam" id="PF14833">
    <property type="entry name" value="NAD_binding_11"/>
    <property type="match status" value="1"/>
</dbReference>
<dbReference type="Pfam" id="PF03446">
    <property type="entry name" value="NAD_binding_2"/>
    <property type="match status" value="1"/>
</dbReference>
<dbReference type="GO" id="GO:0051287">
    <property type="term" value="F:NAD binding"/>
    <property type="evidence" value="ECO:0007669"/>
    <property type="project" value="InterPro"/>
</dbReference>
<accession>A0A4Q2EJF2</accession>
<protein>
    <submittedName>
        <fullName evidence="7">6-phosphogluconate dehydrogenase</fullName>
    </submittedName>
</protein>
<dbReference type="Gene3D" id="1.10.1040.10">
    <property type="entry name" value="N-(1-d-carboxylethyl)-l-norvaline Dehydrogenase, domain 2"/>
    <property type="match status" value="1"/>
</dbReference>
<dbReference type="PIRSF" id="PIRSF000103">
    <property type="entry name" value="HIBADH"/>
    <property type="match status" value="1"/>
</dbReference>
<dbReference type="InterPro" id="IPR013328">
    <property type="entry name" value="6PGD_dom2"/>
</dbReference>
<sequence>MAGTIGLVGLGVMGTAILTRLLETGHEVAAFDVNPDAVARAVEAGAQAAATPAAAAASGVVILSLPNAPIVEVAAFGAHGAATGDTPVLVIDMSSIDPGATKRFARRAADAGHAWVDSPLSGGAPAALAGTLTLMLGGTQDAVTRASEVLSALAARITPCGPSGAGQTVKLLNQIIVGTAMNALAEVSGLVRASGLDPEVVRGALSGGRADSPLLQEFFVKFATADPTVTGRIGNMIKDLDGATEAARGAGVPVPLTAASAEVHRWLRSRGLDAADSAALLAYYDASVADPGYWLP</sequence>
<evidence type="ECO:0000313" key="8">
    <source>
        <dbReference type="Proteomes" id="UP000290624"/>
    </source>
</evidence>
<evidence type="ECO:0000259" key="6">
    <source>
        <dbReference type="Pfam" id="PF14833"/>
    </source>
</evidence>
<evidence type="ECO:0000256" key="4">
    <source>
        <dbReference type="PIRSR" id="PIRSR000103-1"/>
    </source>
</evidence>
<feature type="active site" evidence="4">
    <location>
        <position position="170"/>
    </location>
</feature>
<dbReference type="SUPFAM" id="SSF51735">
    <property type="entry name" value="NAD(P)-binding Rossmann-fold domains"/>
    <property type="match status" value="1"/>
</dbReference>
<organism evidence="7 8">
    <name type="scientific">Propioniciclava flava</name>
    <dbReference type="NCBI Taxonomy" id="2072026"/>
    <lineage>
        <taxon>Bacteria</taxon>
        <taxon>Bacillati</taxon>
        <taxon>Actinomycetota</taxon>
        <taxon>Actinomycetes</taxon>
        <taxon>Propionibacteriales</taxon>
        <taxon>Propionibacteriaceae</taxon>
        <taxon>Propioniciclava</taxon>
    </lineage>
</organism>
<dbReference type="OrthoDB" id="3185659at2"/>
<name>A0A4Q2EJF2_9ACTN</name>
<evidence type="ECO:0000256" key="1">
    <source>
        <dbReference type="ARBA" id="ARBA00009080"/>
    </source>
</evidence>
<dbReference type="InterPro" id="IPR006115">
    <property type="entry name" value="6PGDH_NADP-bd"/>
</dbReference>
<dbReference type="InterPro" id="IPR008927">
    <property type="entry name" value="6-PGluconate_DH-like_C_sf"/>
</dbReference>
<dbReference type="EMBL" id="PPCV01000003">
    <property type="protein sequence ID" value="RXW32584.1"/>
    <property type="molecule type" value="Genomic_DNA"/>
</dbReference>
<evidence type="ECO:0000313" key="7">
    <source>
        <dbReference type="EMBL" id="RXW32584.1"/>
    </source>
</evidence>
<keyword evidence="3" id="KW-0520">NAD</keyword>
<gene>
    <name evidence="7" type="ORF">C1706_05320</name>
</gene>
<comment type="caution">
    <text evidence="7">The sequence shown here is derived from an EMBL/GenBank/DDBJ whole genome shotgun (WGS) entry which is preliminary data.</text>
</comment>
<evidence type="ECO:0000259" key="5">
    <source>
        <dbReference type="Pfam" id="PF03446"/>
    </source>
</evidence>
<comment type="similarity">
    <text evidence="1">Belongs to the HIBADH-related family.</text>
</comment>
<evidence type="ECO:0000256" key="3">
    <source>
        <dbReference type="ARBA" id="ARBA00023027"/>
    </source>
</evidence>
<feature type="domain" description="6-phosphogluconate dehydrogenase NADP-binding" evidence="5">
    <location>
        <begin position="4"/>
        <end position="160"/>
    </location>
</feature>
<dbReference type="RefSeq" id="WP_129458194.1">
    <property type="nucleotide sequence ID" value="NZ_PPCV01000003.1"/>
</dbReference>
<dbReference type="SUPFAM" id="SSF48179">
    <property type="entry name" value="6-phosphogluconate dehydrogenase C-terminal domain-like"/>
    <property type="match status" value="1"/>
</dbReference>
<dbReference type="PANTHER" id="PTHR43060">
    <property type="entry name" value="3-HYDROXYISOBUTYRATE DEHYDROGENASE-LIKE 1, MITOCHONDRIAL-RELATED"/>
    <property type="match status" value="1"/>
</dbReference>
<keyword evidence="8" id="KW-1185">Reference proteome</keyword>
<dbReference type="AlphaFoldDB" id="A0A4Q2EJF2"/>
<dbReference type="Gene3D" id="3.40.50.720">
    <property type="entry name" value="NAD(P)-binding Rossmann-like Domain"/>
    <property type="match status" value="1"/>
</dbReference>
<keyword evidence="2" id="KW-0560">Oxidoreductase</keyword>
<feature type="domain" description="3-hydroxyisobutyrate dehydrogenase-like NAD-binding" evidence="6">
    <location>
        <begin position="164"/>
        <end position="283"/>
    </location>
</feature>
<proteinExistence type="inferred from homology"/>
<reference evidence="7 8" key="1">
    <citation type="submission" date="2018-01" db="EMBL/GenBank/DDBJ databases">
        <title>Lactibacter flavus gen. nov., sp. nov., a novel bacterium of the family Propionibacteriaceae isolated from raw milk and dairy products.</title>
        <authorList>
            <person name="Wenning M."/>
            <person name="Breitenwieser F."/>
            <person name="Huptas C."/>
            <person name="von Neubeck M."/>
            <person name="Busse H.-J."/>
            <person name="Scherer S."/>
        </authorList>
    </citation>
    <scope>NUCLEOTIDE SEQUENCE [LARGE SCALE GENOMIC DNA]</scope>
    <source>
        <strain evidence="7 8">VG341</strain>
    </source>
</reference>
<dbReference type="GO" id="GO:0050661">
    <property type="term" value="F:NADP binding"/>
    <property type="evidence" value="ECO:0007669"/>
    <property type="project" value="InterPro"/>
</dbReference>
<dbReference type="Proteomes" id="UP000290624">
    <property type="component" value="Unassembled WGS sequence"/>
</dbReference>
<dbReference type="InterPro" id="IPR036291">
    <property type="entry name" value="NAD(P)-bd_dom_sf"/>
</dbReference>